<dbReference type="Proteomes" id="UP000032702">
    <property type="component" value="Unassembled WGS sequence"/>
</dbReference>
<reference evidence="2 4" key="1">
    <citation type="submission" date="2006-04" db="EMBL/GenBank/DDBJ databases">
        <authorList>
            <person name="Nierman W.C."/>
        </authorList>
    </citation>
    <scope>NUCLEOTIDE SEQUENCE [LARGE SCALE GENOMIC DNA]</scope>
    <source>
        <strain evidence="2 4">DW4/3-1</strain>
    </source>
</reference>
<dbReference type="HOGENOM" id="CLU_095252_0_0_7"/>
<reference evidence="1 3" key="2">
    <citation type="journal article" date="2011" name="Mol. Biol. Evol.">
        <title>Comparative genomic analysis of fruiting body formation in Myxococcales.</title>
        <authorList>
            <person name="Huntley S."/>
            <person name="Hamann N."/>
            <person name="Wegener-Feldbrugge S."/>
            <person name="Treuner-Lange A."/>
            <person name="Kube M."/>
            <person name="Reinhardt R."/>
            <person name="Klages S."/>
            <person name="Muller R."/>
            <person name="Ronning C.M."/>
            <person name="Nierman W.C."/>
            <person name="Sogaard-Andersen L."/>
        </authorList>
    </citation>
    <scope>NUCLEOTIDE SEQUENCE [LARGE SCALE GENOMIC DNA]</scope>
    <source>
        <strain evidence="1 3">DW4/3-1</strain>
    </source>
</reference>
<evidence type="ECO:0000313" key="3">
    <source>
        <dbReference type="Proteomes" id="UP000001351"/>
    </source>
</evidence>
<dbReference type="eggNOG" id="ENOG502ZAEA">
    <property type="taxonomic scope" value="Bacteria"/>
</dbReference>
<proteinExistence type="predicted"/>
<protein>
    <submittedName>
        <fullName evidence="1">Conserved uncharacterized protein</fullName>
    </submittedName>
</protein>
<gene>
    <name evidence="1" type="ordered locus">STAUR_8352</name>
    <name evidence="2" type="ORF">STIAU_3057</name>
</gene>
<dbReference type="KEGG" id="sur:STAUR_8352"/>
<evidence type="ECO:0000313" key="1">
    <source>
        <dbReference type="EMBL" id="ADO76106.1"/>
    </source>
</evidence>
<dbReference type="EMBL" id="CP002271">
    <property type="protein sequence ID" value="ADO76106.1"/>
    <property type="molecule type" value="Genomic_DNA"/>
</dbReference>
<dbReference type="OrthoDB" id="583588at2"/>
<organism evidence="2 4">
    <name type="scientific">Stigmatella aurantiaca (strain DW4/3-1)</name>
    <dbReference type="NCBI Taxonomy" id="378806"/>
    <lineage>
        <taxon>Bacteria</taxon>
        <taxon>Pseudomonadati</taxon>
        <taxon>Myxococcota</taxon>
        <taxon>Myxococcia</taxon>
        <taxon>Myxococcales</taxon>
        <taxon>Cystobacterineae</taxon>
        <taxon>Archangiaceae</taxon>
        <taxon>Stigmatella</taxon>
    </lineage>
</organism>
<dbReference type="AlphaFoldDB" id="Q093A7"/>
<name>Q093A7_STIAD</name>
<sequence>MASKALPPLEAGCVYRTRDFEPWSTNPPRLAKRLVERGVLVRVAQGLFACPKRSKFGVVPPGDDALMKAFLEGSPFVFTGPERWNALGLGATALFAAPLVYNIKRSGVFELGGRRFELRRVPFPQVPSPEWFVVDLFENAERAGTSRTELAGALSRALARGSFDRERLGAMAQRYGTKATRVLVYSALQDVAV</sequence>
<dbReference type="STRING" id="378806.STAUR_8352"/>
<dbReference type="Proteomes" id="UP000001351">
    <property type="component" value="Chromosome"/>
</dbReference>
<evidence type="ECO:0000313" key="2">
    <source>
        <dbReference type="EMBL" id="EAU66839.1"/>
    </source>
</evidence>
<keyword evidence="3" id="KW-1185">Reference proteome</keyword>
<evidence type="ECO:0000313" key="4">
    <source>
        <dbReference type="Proteomes" id="UP000032702"/>
    </source>
</evidence>
<dbReference type="EMBL" id="AAMD01000046">
    <property type="protein sequence ID" value="EAU66839.1"/>
    <property type="molecule type" value="Genomic_DNA"/>
</dbReference>
<accession>Q093A7</accession>